<organism evidence="1 2">
    <name type="scientific">Stephania japonica</name>
    <dbReference type="NCBI Taxonomy" id="461633"/>
    <lineage>
        <taxon>Eukaryota</taxon>
        <taxon>Viridiplantae</taxon>
        <taxon>Streptophyta</taxon>
        <taxon>Embryophyta</taxon>
        <taxon>Tracheophyta</taxon>
        <taxon>Spermatophyta</taxon>
        <taxon>Magnoliopsida</taxon>
        <taxon>Ranunculales</taxon>
        <taxon>Menispermaceae</taxon>
        <taxon>Menispermoideae</taxon>
        <taxon>Cissampelideae</taxon>
        <taxon>Stephania</taxon>
    </lineage>
</organism>
<comment type="caution">
    <text evidence="1">The sequence shown here is derived from an EMBL/GenBank/DDBJ whole genome shotgun (WGS) entry which is preliminary data.</text>
</comment>
<dbReference type="Proteomes" id="UP001417504">
    <property type="component" value="Unassembled WGS sequence"/>
</dbReference>
<reference evidence="1 2" key="1">
    <citation type="submission" date="2024-01" db="EMBL/GenBank/DDBJ databases">
        <title>Genome assemblies of Stephania.</title>
        <authorList>
            <person name="Yang L."/>
        </authorList>
    </citation>
    <scope>NUCLEOTIDE SEQUENCE [LARGE SCALE GENOMIC DNA]</scope>
    <source>
        <strain evidence="1">QJT</strain>
        <tissue evidence="1">Leaf</tissue>
    </source>
</reference>
<keyword evidence="2" id="KW-1185">Reference proteome</keyword>
<sequence length="139" mass="15905">MEGLHALTLEDVVSDVDIFVTTTHHRHPILTFRPRERKEEEKKSKRRSVDRRCEDFLDRRGDGIGTKERYGGLMVGLHNNLIRSAAQQVHSISVEMVEASLTLSKGLYKEVPPILLVKHNAWLHWVHSNQTGGDPSYLN</sequence>
<evidence type="ECO:0000313" key="1">
    <source>
        <dbReference type="EMBL" id="KAK9102216.1"/>
    </source>
</evidence>
<accession>A0AAP0EYV5</accession>
<protein>
    <submittedName>
        <fullName evidence="1">Uncharacterized protein</fullName>
    </submittedName>
</protein>
<name>A0AAP0EYV5_9MAGN</name>
<dbReference type="AlphaFoldDB" id="A0AAP0EYV5"/>
<proteinExistence type="predicted"/>
<gene>
    <name evidence="1" type="ORF">Sjap_019470</name>
</gene>
<evidence type="ECO:0000313" key="2">
    <source>
        <dbReference type="Proteomes" id="UP001417504"/>
    </source>
</evidence>
<dbReference type="EMBL" id="JBBNAE010000008">
    <property type="protein sequence ID" value="KAK9102216.1"/>
    <property type="molecule type" value="Genomic_DNA"/>
</dbReference>